<feature type="compositionally biased region" description="Low complexity" evidence="1">
    <location>
        <begin position="152"/>
        <end position="161"/>
    </location>
</feature>
<feature type="compositionally biased region" description="Low complexity" evidence="1">
    <location>
        <begin position="83"/>
        <end position="95"/>
    </location>
</feature>
<comment type="caution">
    <text evidence="2">The sequence shown here is derived from an EMBL/GenBank/DDBJ whole genome shotgun (WGS) entry which is preliminary data.</text>
</comment>
<name>A0ABR1G7N2_AURAN</name>
<accession>A0ABR1G7N2</accession>
<gene>
    <name evidence="2" type="ORF">SO694_00044260</name>
</gene>
<proteinExistence type="predicted"/>
<feature type="region of interest" description="Disordered" evidence="1">
    <location>
        <begin position="152"/>
        <end position="208"/>
    </location>
</feature>
<feature type="region of interest" description="Disordered" evidence="1">
    <location>
        <begin position="71"/>
        <end position="95"/>
    </location>
</feature>
<evidence type="ECO:0000313" key="2">
    <source>
        <dbReference type="EMBL" id="KAK7249114.1"/>
    </source>
</evidence>
<dbReference type="Proteomes" id="UP001363151">
    <property type="component" value="Unassembled WGS sequence"/>
</dbReference>
<keyword evidence="3" id="KW-1185">Reference proteome</keyword>
<feature type="compositionally biased region" description="Low complexity" evidence="1">
    <location>
        <begin position="171"/>
        <end position="181"/>
    </location>
</feature>
<protein>
    <submittedName>
        <fullName evidence="2">Uncharacterized protein</fullName>
    </submittedName>
</protein>
<evidence type="ECO:0000256" key="1">
    <source>
        <dbReference type="SAM" id="MobiDB-lite"/>
    </source>
</evidence>
<dbReference type="EMBL" id="JBBJCI010000083">
    <property type="protein sequence ID" value="KAK7249114.1"/>
    <property type="molecule type" value="Genomic_DNA"/>
</dbReference>
<feature type="region of interest" description="Disordered" evidence="1">
    <location>
        <begin position="238"/>
        <end position="280"/>
    </location>
</feature>
<organism evidence="2 3">
    <name type="scientific">Aureococcus anophagefferens</name>
    <name type="common">Harmful bloom alga</name>
    <dbReference type="NCBI Taxonomy" id="44056"/>
    <lineage>
        <taxon>Eukaryota</taxon>
        <taxon>Sar</taxon>
        <taxon>Stramenopiles</taxon>
        <taxon>Ochrophyta</taxon>
        <taxon>Pelagophyceae</taxon>
        <taxon>Pelagomonadales</taxon>
        <taxon>Pelagomonadaceae</taxon>
        <taxon>Aureococcus</taxon>
    </lineage>
</organism>
<reference evidence="2 3" key="1">
    <citation type="submission" date="2024-03" db="EMBL/GenBank/DDBJ databases">
        <title>Aureococcus anophagefferens CCMP1851 and Kratosvirus quantuckense: Draft genome of a second virus-susceptible host strain in the model system.</title>
        <authorList>
            <person name="Chase E."/>
            <person name="Truchon A.R."/>
            <person name="Schepens W."/>
            <person name="Wilhelm S.W."/>
        </authorList>
    </citation>
    <scope>NUCLEOTIDE SEQUENCE [LARGE SCALE GENOMIC DNA]</scope>
    <source>
        <strain evidence="2 3">CCMP1851</strain>
    </source>
</reference>
<sequence length="280" mass="29409">MRYEVVARKGLLLREGYATDSDKVCEARKGSFVVALGPQRDVGGVCRLEVVTPEGLRGWCSLKAQLLAPRDDAASSRAPRRPWPSSSSPALSSAAPAAPPIEQLMFMGGERGAAGARAARGLVAIASSASGFEVASSRPKRRPGLPVALLDGRLGPLRPGPARGGLRGQVARRTSSATSSRRSSRRPCAASLTAERSSASARLGLGDPDDEAPILLHARGNAGLRTYAKLLERLRRSPHAKAAATQRERARFGDDFPSGPRQGRVPGIPSLFLVPAGDPS</sequence>
<evidence type="ECO:0000313" key="3">
    <source>
        <dbReference type="Proteomes" id="UP001363151"/>
    </source>
</evidence>